<dbReference type="GO" id="GO:0140014">
    <property type="term" value="P:mitotic nuclear division"/>
    <property type="evidence" value="ECO:0007669"/>
    <property type="project" value="Ensembl"/>
</dbReference>
<feature type="compositionally biased region" description="Polar residues" evidence="1">
    <location>
        <begin position="54"/>
        <end position="77"/>
    </location>
</feature>
<dbReference type="PANTHER" id="PTHR23099">
    <property type="entry name" value="TRANSCRIPTIONAL REGULATOR"/>
    <property type="match status" value="1"/>
</dbReference>
<feature type="domain" description="SprT-like" evidence="2">
    <location>
        <begin position="260"/>
        <end position="417"/>
    </location>
</feature>
<organism evidence="3 4">
    <name type="scientific">Cyclopterus lumpus</name>
    <name type="common">Lumpsucker</name>
    <dbReference type="NCBI Taxonomy" id="8103"/>
    <lineage>
        <taxon>Eukaryota</taxon>
        <taxon>Metazoa</taxon>
        <taxon>Chordata</taxon>
        <taxon>Craniata</taxon>
        <taxon>Vertebrata</taxon>
        <taxon>Euteleostomi</taxon>
        <taxon>Actinopterygii</taxon>
        <taxon>Neopterygii</taxon>
        <taxon>Teleostei</taxon>
        <taxon>Neoteleostei</taxon>
        <taxon>Acanthomorphata</taxon>
        <taxon>Eupercaria</taxon>
        <taxon>Perciformes</taxon>
        <taxon>Cottioidei</taxon>
        <taxon>Cottales</taxon>
        <taxon>Cyclopteridae</taxon>
        <taxon>Cyclopterus</taxon>
    </lineage>
</organism>
<evidence type="ECO:0000313" key="3">
    <source>
        <dbReference type="Ensembl" id="ENSCLMP00005036867.1"/>
    </source>
</evidence>
<reference evidence="3" key="1">
    <citation type="submission" date="2025-08" db="UniProtKB">
        <authorList>
            <consortium name="Ensembl"/>
        </authorList>
    </citation>
    <scope>IDENTIFICATION</scope>
</reference>
<reference evidence="3" key="2">
    <citation type="submission" date="2025-09" db="UniProtKB">
        <authorList>
            <consortium name="Ensembl"/>
        </authorList>
    </citation>
    <scope>IDENTIFICATION</scope>
</reference>
<dbReference type="CDD" id="cd00084">
    <property type="entry name" value="HMG-box_SF"/>
    <property type="match status" value="1"/>
</dbReference>
<dbReference type="InterPro" id="IPR006640">
    <property type="entry name" value="SprT-like_domain"/>
</dbReference>
<dbReference type="Pfam" id="PF10263">
    <property type="entry name" value="SprT-like"/>
    <property type="match status" value="1"/>
</dbReference>
<name>A0A8C3A6R0_CYCLU</name>
<dbReference type="GeneTree" id="ENSGT00440000040163"/>
<dbReference type="GO" id="GO:0051983">
    <property type="term" value="P:regulation of chromosome segregation"/>
    <property type="evidence" value="ECO:0007669"/>
    <property type="project" value="Ensembl"/>
</dbReference>
<protein>
    <submittedName>
        <fullName evidence="3">Germ cell nuclear acidic peptidase</fullName>
    </submittedName>
</protein>
<accession>A0A8C3A6R0</accession>
<dbReference type="InterPro" id="IPR035240">
    <property type="entry name" value="SprT_Zn_ribbon"/>
</dbReference>
<evidence type="ECO:0000259" key="2">
    <source>
        <dbReference type="SMART" id="SM00731"/>
    </source>
</evidence>
<sequence length="468" mass="52839">MNDETRSLFERVSQKMGWDGEGGLDTAERELMSLIGKTRHNATRGHRSVDHSASPVQLSLSDCENNPPKENQYSKTSNYRSNLTKFIVDDSSDDDFIKTSTLKVPKKSNTPASHHPLRRPLSQCDSPVFVSDSDDDYNVVVKSTWRTRHSKPKTQSKLHESDSSEEEFTSLLERLKNKNKFTGTTFSPKSTHGNCFILIVTLKPVKTPGKSTTLKPTVSQTEPRPGPTSRLPLCKTPGCFLQSLSNTGSSCGRNFKQNKEALTIRLYQLYNTSVFDNKLPTNMSVTWNKKMRKTAGYCITGQERCGGNRYARIELSEKVCDSADRLRDTLIHEMCHAATWLINAVRDGHGNFWKLYARKSTLAHPELPMVTRCHSYDIKYKFQYQCTRCQNLIGRHSKSLDTQRFMCALCNGQLVLLTAAKPRAPTPFANFVKENYGTVRQELSGQSHGEVMRKLSVDFASKTKLSQS</sequence>
<dbReference type="Ensembl" id="ENSCLMT00005038310.1">
    <property type="protein sequence ID" value="ENSCLMP00005036867.1"/>
    <property type="gene ID" value="ENSCLMG00005017570.1"/>
</dbReference>
<dbReference type="GO" id="GO:0005634">
    <property type="term" value="C:nucleus"/>
    <property type="evidence" value="ECO:0007669"/>
    <property type="project" value="TreeGrafter"/>
</dbReference>
<proteinExistence type="predicted"/>
<dbReference type="PANTHER" id="PTHR23099:SF0">
    <property type="entry name" value="GERM CELL NUCLEAR ACIDIC PROTEIN"/>
    <property type="match status" value="1"/>
</dbReference>
<evidence type="ECO:0000256" key="1">
    <source>
        <dbReference type="SAM" id="MobiDB-lite"/>
    </source>
</evidence>
<keyword evidence="4" id="KW-1185">Reference proteome</keyword>
<feature type="region of interest" description="Disordered" evidence="1">
    <location>
        <begin position="209"/>
        <end position="229"/>
    </location>
</feature>
<feature type="compositionally biased region" description="Polar residues" evidence="1">
    <location>
        <begin position="209"/>
        <end position="222"/>
    </location>
</feature>
<dbReference type="GO" id="GO:0106300">
    <property type="term" value="P:protein-DNA covalent cross-linking repair"/>
    <property type="evidence" value="ECO:0007669"/>
    <property type="project" value="Ensembl"/>
</dbReference>
<feature type="region of interest" description="Disordered" evidence="1">
    <location>
        <begin position="40"/>
        <end position="77"/>
    </location>
</feature>
<dbReference type="AlphaFoldDB" id="A0A8C3A6R0"/>
<dbReference type="SMART" id="SM00731">
    <property type="entry name" value="SprT"/>
    <property type="match status" value="1"/>
</dbReference>
<evidence type="ECO:0000313" key="4">
    <source>
        <dbReference type="Proteomes" id="UP000694565"/>
    </source>
</evidence>
<dbReference type="Proteomes" id="UP000694565">
    <property type="component" value="Unplaced"/>
</dbReference>
<dbReference type="Pfam" id="PF17283">
    <property type="entry name" value="Zn_ribbon_SprT"/>
    <property type="match status" value="1"/>
</dbReference>